<organism evidence="2 3">
    <name type="scientific">Salipiger bermudensis (strain DSM 26914 / JCM 13377 / KCTC 12554 / HTCC2601)</name>
    <name type="common">Pelagibaca bermudensis</name>
    <dbReference type="NCBI Taxonomy" id="314265"/>
    <lineage>
        <taxon>Bacteria</taxon>
        <taxon>Pseudomonadati</taxon>
        <taxon>Pseudomonadota</taxon>
        <taxon>Alphaproteobacteria</taxon>
        <taxon>Rhodobacterales</taxon>
        <taxon>Roseobacteraceae</taxon>
        <taxon>Salipiger</taxon>
    </lineage>
</organism>
<evidence type="ECO:0000313" key="3">
    <source>
        <dbReference type="Proteomes" id="UP000006230"/>
    </source>
</evidence>
<dbReference type="RefSeq" id="WP_007798090.1">
    <property type="nucleotide sequence ID" value="NZ_DS022276.1"/>
</dbReference>
<dbReference type="AlphaFoldDB" id="Q0FQU3"/>
<accession>Q0FQU3</accession>
<dbReference type="OrthoDB" id="9795505at2"/>
<dbReference type="STRING" id="314265.R2601_19055"/>
<dbReference type="EMBL" id="AATQ01000013">
    <property type="protein sequence ID" value="EAU46589.1"/>
    <property type="molecule type" value="Genomic_DNA"/>
</dbReference>
<keyword evidence="1" id="KW-1133">Transmembrane helix</keyword>
<gene>
    <name evidence="2" type="ORF">R2601_19055</name>
</gene>
<dbReference type="Proteomes" id="UP000006230">
    <property type="component" value="Unassembled WGS sequence"/>
</dbReference>
<name>Q0FQU3_SALBH</name>
<comment type="caution">
    <text evidence="2">The sequence shown here is derived from an EMBL/GenBank/DDBJ whole genome shotgun (WGS) entry which is preliminary data.</text>
</comment>
<reference evidence="2 3" key="1">
    <citation type="journal article" date="2010" name="J. Bacteriol.">
        <title>Genome sequences of Pelagibaca bermudensis HTCC2601T and Maritimibacter alkaliphilus HTCC2654T, the type strains of two marine Roseobacter genera.</title>
        <authorList>
            <person name="Thrash J.C."/>
            <person name="Cho J.C."/>
            <person name="Ferriera S."/>
            <person name="Johnson J."/>
            <person name="Vergin K.L."/>
            <person name="Giovannoni S.J."/>
        </authorList>
    </citation>
    <scope>NUCLEOTIDE SEQUENCE [LARGE SCALE GENOMIC DNA]</scope>
    <source>
        <strain evidence="3">DSM 26914 / JCM 13377 / KCTC 12554 / HTCC2601</strain>
    </source>
</reference>
<keyword evidence="1" id="KW-0812">Transmembrane</keyword>
<evidence type="ECO:0000256" key="1">
    <source>
        <dbReference type="SAM" id="Phobius"/>
    </source>
</evidence>
<dbReference type="HOGENOM" id="CLU_1383214_0_0_5"/>
<evidence type="ECO:0000313" key="2">
    <source>
        <dbReference type="EMBL" id="EAU46589.1"/>
    </source>
</evidence>
<keyword evidence="1" id="KW-0472">Membrane</keyword>
<proteinExistence type="predicted"/>
<protein>
    <submittedName>
        <fullName evidence="2">Uncharacterized protein</fullName>
    </submittedName>
</protein>
<feature type="transmembrane region" description="Helical" evidence="1">
    <location>
        <begin position="73"/>
        <end position="99"/>
    </location>
</feature>
<keyword evidence="3" id="KW-1185">Reference proteome</keyword>
<sequence>MTSRIDQILARIDALHDELEEEIGRRRDAFHYRLEKNRVRFESERLRQQRALRMRWRTFLARANPWHILTAPLIYGLIVPFALLDLCVSLYQAICFRAYGIPRVKRRDHIRIDRHHLAYLNVIQKANCVYCGYCNGLLSYVTEIASRTEAFWCPIKHAARIAQPHRRYPQFTDYGDAEGYQDGLEASRRDVTRGDR</sequence>
<dbReference type="eggNOG" id="ENOG502ZU8H">
    <property type="taxonomic scope" value="Bacteria"/>
</dbReference>